<evidence type="ECO:0000313" key="2">
    <source>
        <dbReference type="EMBL" id="GAA2526234.1"/>
    </source>
</evidence>
<feature type="region of interest" description="Disordered" evidence="1">
    <location>
        <begin position="1"/>
        <end position="21"/>
    </location>
</feature>
<reference evidence="3" key="1">
    <citation type="journal article" date="2019" name="Int. J. Syst. Evol. Microbiol.">
        <title>The Global Catalogue of Microorganisms (GCM) 10K type strain sequencing project: providing services to taxonomists for standard genome sequencing and annotation.</title>
        <authorList>
            <consortium name="The Broad Institute Genomics Platform"/>
            <consortium name="The Broad Institute Genome Sequencing Center for Infectious Disease"/>
            <person name="Wu L."/>
            <person name="Ma J."/>
        </authorList>
    </citation>
    <scope>NUCLEOTIDE SEQUENCE [LARGE SCALE GENOMIC DNA]</scope>
    <source>
        <strain evidence="3">JCM 3367</strain>
    </source>
</reference>
<feature type="region of interest" description="Disordered" evidence="1">
    <location>
        <begin position="35"/>
        <end position="74"/>
    </location>
</feature>
<dbReference type="Proteomes" id="UP001499978">
    <property type="component" value="Unassembled WGS sequence"/>
</dbReference>
<accession>A0ABP6AWR3</accession>
<name>A0ABP6AWR3_9ACTN</name>
<comment type="caution">
    <text evidence="2">The sequence shown here is derived from an EMBL/GenBank/DDBJ whole genome shotgun (WGS) entry which is preliminary data.</text>
</comment>
<dbReference type="EMBL" id="BAAARY010000012">
    <property type="protein sequence ID" value="GAA2526234.1"/>
    <property type="molecule type" value="Genomic_DNA"/>
</dbReference>
<gene>
    <name evidence="2" type="ORF">GCM10010201_26160</name>
</gene>
<keyword evidence="3" id="KW-1185">Reference proteome</keyword>
<sequence length="74" mass="8028">MSPSRHSLTEDEQERNRPVRKLGAHQMLQQSAVEVEDPAVKMEQSTGARDSAPTLAEPRTLPSDLPSGVYQAGG</sequence>
<evidence type="ECO:0000313" key="3">
    <source>
        <dbReference type="Proteomes" id="UP001499978"/>
    </source>
</evidence>
<proteinExistence type="predicted"/>
<evidence type="ECO:0000256" key="1">
    <source>
        <dbReference type="SAM" id="MobiDB-lite"/>
    </source>
</evidence>
<protein>
    <submittedName>
        <fullName evidence="2">Uncharacterized protein</fullName>
    </submittedName>
</protein>
<organism evidence="2 3">
    <name type="scientific">Pilimelia columellifera subsp. columellifera</name>
    <dbReference type="NCBI Taxonomy" id="706583"/>
    <lineage>
        <taxon>Bacteria</taxon>
        <taxon>Bacillati</taxon>
        <taxon>Actinomycetota</taxon>
        <taxon>Actinomycetes</taxon>
        <taxon>Micromonosporales</taxon>
        <taxon>Micromonosporaceae</taxon>
        <taxon>Pilimelia</taxon>
    </lineage>
</organism>